<dbReference type="InterPro" id="IPR036291">
    <property type="entry name" value="NAD(P)-bd_dom_sf"/>
</dbReference>
<comment type="caution">
    <text evidence="6">The sequence shown here is derived from an EMBL/GenBank/DDBJ whole genome shotgun (WGS) entry which is preliminary data.</text>
</comment>
<reference evidence="6 7" key="1">
    <citation type="submission" date="2020-03" db="EMBL/GenBank/DDBJ databases">
        <title>Cyclobacterium plantarum sp. nov., a marine bacterium isolated from a coastal-marine wetland.</title>
        <authorList>
            <person name="Sanchez-Porro C."/>
            <person name="Ventosa A."/>
            <person name="Amoozegar M."/>
        </authorList>
    </citation>
    <scope>NUCLEOTIDE SEQUENCE [LARGE SCALE GENOMIC DNA]</scope>
    <source>
        <strain evidence="6 7">GBPx2</strain>
    </source>
</reference>
<evidence type="ECO:0000256" key="3">
    <source>
        <dbReference type="SAM" id="Phobius"/>
    </source>
</evidence>
<sequence>MRKPMDISEIETGVVGLGMMGSSIAVALCIAGHPVKAVAPVKNELENAKKTIAQLLQHAADSGLLQQSKPHYWKRITLSEDYSILQNCRLVQECVIEDKNAKSRVYQKIADQTKVDTVISSNTSAIPVSILQDMVPEPGRFLGIHWAEPAYMTRFMEITKGEKTADSHANWVYELAHLWGKEPTFLQKDIRGFVTNRLMYAVYREIFHLIESGETSIEDTDKAFRYDAGSWMTFMGIFERMDQMGLSDFRETFQRVFPKLSNTSRVPEMMQEMVAGKVRGVQQARGLYAYSPEEARAWENAFAKFNKEIYQLADNYQKIKNE</sequence>
<dbReference type="InterPro" id="IPR006180">
    <property type="entry name" value="3-OHacyl-CoA_DH_CS"/>
</dbReference>
<gene>
    <name evidence="6" type="ORF">G9Q97_18860</name>
</gene>
<dbReference type="PANTHER" id="PTHR48075:SF5">
    <property type="entry name" value="3-HYDROXYBUTYRYL-COA DEHYDROGENASE"/>
    <property type="match status" value="1"/>
</dbReference>
<evidence type="ECO:0000256" key="2">
    <source>
        <dbReference type="ARBA" id="ARBA00023002"/>
    </source>
</evidence>
<dbReference type="PIRSF" id="PIRSF000105">
    <property type="entry name" value="HCDH"/>
    <property type="match status" value="1"/>
</dbReference>
<keyword evidence="7" id="KW-1185">Reference proteome</keyword>
<dbReference type="InterPro" id="IPR008927">
    <property type="entry name" value="6-PGluconate_DH-like_C_sf"/>
</dbReference>
<feature type="transmembrane region" description="Helical" evidence="3">
    <location>
        <begin position="12"/>
        <end position="33"/>
    </location>
</feature>
<feature type="domain" description="3-hydroxyacyl-CoA dehydrogenase NAD binding" evidence="5">
    <location>
        <begin position="13"/>
        <end position="188"/>
    </location>
</feature>
<dbReference type="InterPro" id="IPR006176">
    <property type="entry name" value="3-OHacyl-CoA_DH_NAD-bd"/>
</dbReference>
<evidence type="ECO:0000313" key="6">
    <source>
        <dbReference type="EMBL" id="NHE58877.1"/>
    </source>
</evidence>
<evidence type="ECO:0000259" key="4">
    <source>
        <dbReference type="Pfam" id="PF00725"/>
    </source>
</evidence>
<dbReference type="Gene3D" id="3.40.50.720">
    <property type="entry name" value="NAD(P)-binding Rossmann-like Domain"/>
    <property type="match status" value="1"/>
</dbReference>
<organism evidence="6 7">
    <name type="scientific">Cyclobacterium plantarum</name>
    <dbReference type="NCBI Taxonomy" id="2716263"/>
    <lineage>
        <taxon>Bacteria</taxon>
        <taxon>Pseudomonadati</taxon>
        <taxon>Bacteroidota</taxon>
        <taxon>Cytophagia</taxon>
        <taxon>Cytophagales</taxon>
        <taxon>Cyclobacteriaceae</taxon>
        <taxon>Cyclobacterium</taxon>
    </lineage>
</organism>
<name>A0ABX0HEB7_9BACT</name>
<dbReference type="PROSITE" id="PS00067">
    <property type="entry name" value="3HCDH"/>
    <property type="match status" value="1"/>
</dbReference>
<dbReference type="Gene3D" id="1.10.1040.10">
    <property type="entry name" value="N-(1-d-carboxylethyl)-l-norvaline Dehydrogenase, domain 2"/>
    <property type="match status" value="1"/>
</dbReference>
<dbReference type="InterPro" id="IPR006108">
    <property type="entry name" value="3HC_DH_C"/>
</dbReference>
<dbReference type="PANTHER" id="PTHR48075">
    <property type="entry name" value="3-HYDROXYACYL-COA DEHYDROGENASE FAMILY PROTEIN"/>
    <property type="match status" value="1"/>
</dbReference>
<feature type="domain" description="3-hydroxyacyl-CoA dehydrogenase C-terminal" evidence="4">
    <location>
        <begin position="192"/>
        <end position="290"/>
    </location>
</feature>
<keyword evidence="2" id="KW-0560">Oxidoreductase</keyword>
<keyword evidence="3" id="KW-1133">Transmembrane helix</keyword>
<evidence type="ECO:0000259" key="5">
    <source>
        <dbReference type="Pfam" id="PF02737"/>
    </source>
</evidence>
<dbReference type="RefSeq" id="WP_166149695.1">
    <property type="nucleotide sequence ID" value="NZ_JAANYN010000009.1"/>
</dbReference>
<comment type="similarity">
    <text evidence="1">Belongs to the 3-hydroxyacyl-CoA dehydrogenase family.</text>
</comment>
<dbReference type="InterPro" id="IPR013328">
    <property type="entry name" value="6PGD_dom2"/>
</dbReference>
<keyword evidence="3" id="KW-0472">Membrane</keyword>
<proteinExistence type="inferred from homology"/>
<dbReference type="Pfam" id="PF02737">
    <property type="entry name" value="3HCDH_N"/>
    <property type="match status" value="1"/>
</dbReference>
<protein>
    <submittedName>
        <fullName evidence="6">3-hydroxyacyl-CoA dehydrogenase family protein</fullName>
    </submittedName>
</protein>
<evidence type="ECO:0000256" key="1">
    <source>
        <dbReference type="ARBA" id="ARBA00009463"/>
    </source>
</evidence>
<evidence type="ECO:0000313" key="7">
    <source>
        <dbReference type="Proteomes" id="UP000649799"/>
    </source>
</evidence>
<keyword evidence="3" id="KW-0812">Transmembrane</keyword>
<dbReference type="SUPFAM" id="SSF51735">
    <property type="entry name" value="NAD(P)-binding Rossmann-fold domains"/>
    <property type="match status" value="1"/>
</dbReference>
<accession>A0ABX0HEB7</accession>
<dbReference type="SUPFAM" id="SSF48179">
    <property type="entry name" value="6-phosphogluconate dehydrogenase C-terminal domain-like"/>
    <property type="match status" value="1"/>
</dbReference>
<dbReference type="Pfam" id="PF00725">
    <property type="entry name" value="3HCDH"/>
    <property type="match status" value="1"/>
</dbReference>
<dbReference type="EMBL" id="JAANYN010000009">
    <property type="protein sequence ID" value="NHE58877.1"/>
    <property type="molecule type" value="Genomic_DNA"/>
</dbReference>
<dbReference type="InterPro" id="IPR022694">
    <property type="entry name" value="3-OHacyl-CoA_DH"/>
</dbReference>
<dbReference type="Proteomes" id="UP000649799">
    <property type="component" value="Unassembled WGS sequence"/>
</dbReference>